<keyword evidence="4" id="KW-0418">Kinase</keyword>
<dbReference type="SUPFAM" id="SSF56112">
    <property type="entry name" value="Protein kinase-like (PK-like)"/>
    <property type="match status" value="1"/>
</dbReference>
<dbReference type="EMBL" id="CP101497">
    <property type="protein sequence ID" value="UTT61411.1"/>
    <property type="molecule type" value="Genomic_DNA"/>
</dbReference>
<evidence type="ECO:0000313" key="10">
    <source>
        <dbReference type="EMBL" id="UTT61411.1"/>
    </source>
</evidence>
<keyword evidence="2" id="KW-0963">Cytoplasm</keyword>
<evidence type="ECO:0000256" key="1">
    <source>
        <dbReference type="ARBA" id="ARBA00004496"/>
    </source>
</evidence>
<keyword evidence="3" id="KW-0808">Transferase</keyword>
<comment type="subcellular location">
    <subcellularLocation>
        <location evidence="1">Cytoplasm</location>
    </subcellularLocation>
</comment>
<dbReference type="RefSeq" id="WP_255158273.1">
    <property type="nucleotide sequence ID" value="NZ_CP101497.1"/>
</dbReference>
<evidence type="ECO:0000256" key="3">
    <source>
        <dbReference type="ARBA" id="ARBA00022679"/>
    </source>
</evidence>
<dbReference type="InterPro" id="IPR011009">
    <property type="entry name" value="Kinase-like_dom_sf"/>
</dbReference>
<evidence type="ECO:0000256" key="4">
    <source>
        <dbReference type="ARBA" id="ARBA00022777"/>
    </source>
</evidence>
<dbReference type="PANTHER" id="PTHR21064:SF1">
    <property type="entry name" value="HYDROXYLYSINE KINASE"/>
    <property type="match status" value="1"/>
</dbReference>
<dbReference type="Pfam" id="PF01636">
    <property type="entry name" value="APH"/>
    <property type="match status" value="1"/>
</dbReference>
<name>A0ABY5FSZ8_9MICO</name>
<evidence type="ECO:0000256" key="8">
    <source>
        <dbReference type="ARBA" id="ARBA00040505"/>
    </source>
</evidence>
<dbReference type="PANTHER" id="PTHR21064">
    <property type="entry name" value="AMINOGLYCOSIDE PHOSPHOTRANSFERASE DOMAIN-CONTAINING PROTEIN-RELATED"/>
    <property type="match status" value="1"/>
</dbReference>
<dbReference type="EC" id="2.7.1.81" evidence="7"/>
<evidence type="ECO:0000313" key="11">
    <source>
        <dbReference type="Proteomes" id="UP001060039"/>
    </source>
</evidence>
<dbReference type="Proteomes" id="UP001060039">
    <property type="component" value="Chromosome"/>
</dbReference>
<organism evidence="10 11">
    <name type="scientific">Microcella humidisoli</name>
    <dbReference type="NCBI Taxonomy" id="2963406"/>
    <lineage>
        <taxon>Bacteria</taxon>
        <taxon>Bacillati</taxon>
        <taxon>Actinomycetota</taxon>
        <taxon>Actinomycetes</taxon>
        <taxon>Micrococcales</taxon>
        <taxon>Microbacteriaceae</taxon>
        <taxon>Microcella</taxon>
    </lineage>
</organism>
<evidence type="ECO:0000256" key="6">
    <source>
        <dbReference type="ARBA" id="ARBA00037368"/>
    </source>
</evidence>
<evidence type="ECO:0000256" key="2">
    <source>
        <dbReference type="ARBA" id="ARBA00022490"/>
    </source>
</evidence>
<sequence length="346" mass="36289">MPAPSPLQLTAAFAPIDEAMAAELIGRTHGLAVRSIARLATERDDTFRVRTDRGTVVAKFAHPLDTAATIEGQLMVLAALEREHPGLPVPRIVLARDGARSVAVDDDAGDARLLRVLTHLEGETLGAAPRPLSALRALGALHARLAAAIAAIGDAEPALHGAATPWNLLHLEHYGPHVDGIAQPELRDEAARVIDRVGRSVLPRAAALPAPLAHNDLHGDNVLVQPEPFAVTGVLDFGDMTRTPRVADLAVAASYARGRVSATSDPWAAARAYVAGYEAEQPLTDEEHALLPELVLLRLAQRGILNSAIAAANPAAAAYASRNLSAIARDLRELGASIPSTIGASE</sequence>
<keyword evidence="11" id="KW-1185">Reference proteome</keyword>
<proteinExistence type="predicted"/>
<dbReference type="Gene3D" id="3.90.1200.10">
    <property type="match status" value="1"/>
</dbReference>
<feature type="domain" description="Aminoglycoside phosphotransferase" evidence="9">
    <location>
        <begin position="44"/>
        <end position="278"/>
    </location>
</feature>
<evidence type="ECO:0000256" key="5">
    <source>
        <dbReference type="ARBA" id="ARBA00036820"/>
    </source>
</evidence>
<accession>A0ABY5FSZ8</accession>
<dbReference type="InterPro" id="IPR002575">
    <property type="entry name" value="Aminoglycoside_PTrfase"/>
</dbReference>
<comment type="catalytic activity">
    <reaction evidence="5">
        <text>(5R)-5-hydroxy-L-lysine + GTP = (5R)-5-phosphooxy-L-lysine + GDP + H(+)</text>
        <dbReference type="Rhea" id="RHEA:19049"/>
        <dbReference type="ChEBI" id="CHEBI:15378"/>
        <dbReference type="ChEBI" id="CHEBI:37565"/>
        <dbReference type="ChEBI" id="CHEBI:57882"/>
        <dbReference type="ChEBI" id="CHEBI:58189"/>
        <dbReference type="ChEBI" id="CHEBI:58357"/>
        <dbReference type="EC" id="2.7.1.81"/>
    </reaction>
</comment>
<evidence type="ECO:0000256" key="7">
    <source>
        <dbReference type="ARBA" id="ARBA00038873"/>
    </source>
</evidence>
<gene>
    <name evidence="10" type="ORF">NNL39_06855</name>
</gene>
<comment type="function">
    <text evidence="6">Catalyzes the GTP-dependent phosphorylation of 5-hydroxy-L-lysine.</text>
</comment>
<protein>
    <recommendedName>
        <fullName evidence="8">Hydroxylysine kinase</fullName>
        <ecNumber evidence="7">2.7.1.81</ecNumber>
    </recommendedName>
</protein>
<evidence type="ECO:0000259" key="9">
    <source>
        <dbReference type="Pfam" id="PF01636"/>
    </source>
</evidence>
<reference evidence="10" key="1">
    <citation type="submission" date="2022-07" db="EMBL/GenBank/DDBJ databases">
        <title>Taxonomic analysis of Microcella humidisoli nov. sp., isolated from riverside soil.</title>
        <authorList>
            <person name="Molina K.M."/>
            <person name="Kim S.B."/>
        </authorList>
    </citation>
    <scope>NUCLEOTIDE SEQUENCE</scope>
    <source>
        <strain evidence="10">MMS21-STM10</strain>
    </source>
</reference>
<dbReference type="InterPro" id="IPR050249">
    <property type="entry name" value="Pseudomonas-type_ThrB"/>
</dbReference>